<dbReference type="EMBL" id="FXSZ01000006">
    <property type="protein sequence ID" value="SMO68602.1"/>
    <property type="molecule type" value="Genomic_DNA"/>
</dbReference>
<dbReference type="InterPro" id="IPR011991">
    <property type="entry name" value="ArsR-like_HTH"/>
</dbReference>
<organism evidence="5 6">
    <name type="scientific">Solitalea koreensis</name>
    <dbReference type="NCBI Taxonomy" id="543615"/>
    <lineage>
        <taxon>Bacteria</taxon>
        <taxon>Pseudomonadati</taxon>
        <taxon>Bacteroidota</taxon>
        <taxon>Sphingobacteriia</taxon>
        <taxon>Sphingobacteriales</taxon>
        <taxon>Sphingobacteriaceae</taxon>
        <taxon>Solitalea</taxon>
    </lineage>
</organism>
<protein>
    <submittedName>
        <fullName evidence="5">Transcriptional regulator, MarR family</fullName>
    </submittedName>
</protein>
<dbReference type="InterPro" id="IPR036390">
    <property type="entry name" value="WH_DNA-bd_sf"/>
</dbReference>
<dbReference type="InterPro" id="IPR000835">
    <property type="entry name" value="HTH_MarR-typ"/>
</dbReference>
<dbReference type="SUPFAM" id="SSF46785">
    <property type="entry name" value="Winged helix' DNA-binding domain"/>
    <property type="match status" value="1"/>
</dbReference>
<dbReference type="GO" id="GO:0003700">
    <property type="term" value="F:DNA-binding transcription factor activity"/>
    <property type="evidence" value="ECO:0007669"/>
    <property type="project" value="InterPro"/>
</dbReference>
<dbReference type="InterPro" id="IPR039422">
    <property type="entry name" value="MarR/SlyA-like"/>
</dbReference>
<evidence type="ECO:0000259" key="4">
    <source>
        <dbReference type="PROSITE" id="PS50995"/>
    </source>
</evidence>
<dbReference type="PROSITE" id="PS50995">
    <property type="entry name" value="HTH_MARR_2"/>
    <property type="match status" value="1"/>
</dbReference>
<name>A0A521DAH4_9SPHI</name>
<accession>A0A521DAH4</accession>
<feature type="domain" description="HTH marR-type" evidence="4">
    <location>
        <begin position="17"/>
        <end position="151"/>
    </location>
</feature>
<dbReference type="PANTHER" id="PTHR33164:SF64">
    <property type="entry name" value="TRANSCRIPTIONAL REGULATOR SLYA"/>
    <property type="match status" value="1"/>
</dbReference>
<dbReference type="Proteomes" id="UP000315971">
    <property type="component" value="Unassembled WGS sequence"/>
</dbReference>
<dbReference type="Pfam" id="PF12802">
    <property type="entry name" value="MarR_2"/>
    <property type="match status" value="1"/>
</dbReference>
<sequence>MQEKLKNNLAGLQEMRHKSIGRILNRLKNHYTLDIMSRLQKIGYQNCSFQHTGVFANIDPEGTNVVTLAERAGISKQAMSKLVKDIEELGFVETRKDPKDSRAILVQLNEKGTQFIIDVYNCIDDIRNELENVVGKENFDSFMGTAVLLNNYFDNKQQNSTNRDNFSLYPPLK</sequence>
<evidence type="ECO:0000256" key="1">
    <source>
        <dbReference type="ARBA" id="ARBA00023015"/>
    </source>
</evidence>
<dbReference type="PANTHER" id="PTHR33164">
    <property type="entry name" value="TRANSCRIPTIONAL REGULATOR, MARR FAMILY"/>
    <property type="match status" value="1"/>
</dbReference>
<keyword evidence="6" id="KW-1185">Reference proteome</keyword>
<evidence type="ECO:0000313" key="6">
    <source>
        <dbReference type="Proteomes" id="UP000315971"/>
    </source>
</evidence>
<gene>
    <name evidence="5" type="ORF">SAMN06265350_106143</name>
</gene>
<proteinExistence type="predicted"/>
<reference evidence="5 6" key="1">
    <citation type="submission" date="2017-05" db="EMBL/GenBank/DDBJ databases">
        <authorList>
            <person name="Varghese N."/>
            <person name="Submissions S."/>
        </authorList>
    </citation>
    <scope>NUCLEOTIDE SEQUENCE [LARGE SCALE GENOMIC DNA]</scope>
    <source>
        <strain evidence="5 6">DSM 21342</strain>
    </source>
</reference>
<dbReference type="CDD" id="cd00090">
    <property type="entry name" value="HTH_ARSR"/>
    <property type="match status" value="1"/>
</dbReference>
<keyword evidence="2" id="KW-0238">DNA-binding</keyword>
<dbReference type="OrthoDB" id="948423at2"/>
<dbReference type="AlphaFoldDB" id="A0A521DAH4"/>
<keyword evidence="3" id="KW-0804">Transcription</keyword>
<dbReference type="GO" id="GO:0006950">
    <property type="term" value="P:response to stress"/>
    <property type="evidence" value="ECO:0007669"/>
    <property type="project" value="TreeGrafter"/>
</dbReference>
<dbReference type="InterPro" id="IPR036388">
    <property type="entry name" value="WH-like_DNA-bd_sf"/>
</dbReference>
<dbReference type="Gene3D" id="1.10.10.10">
    <property type="entry name" value="Winged helix-like DNA-binding domain superfamily/Winged helix DNA-binding domain"/>
    <property type="match status" value="1"/>
</dbReference>
<dbReference type="GO" id="GO:0003677">
    <property type="term" value="F:DNA binding"/>
    <property type="evidence" value="ECO:0007669"/>
    <property type="project" value="UniProtKB-KW"/>
</dbReference>
<evidence type="ECO:0000256" key="3">
    <source>
        <dbReference type="ARBA" id="ARBA00023163"/>
    </source>
</evidence>
<keyword evidence="1" id="KW-0805">Transcription regulation</keyword>
<evidence type="ECO:0000313" key="5">
    <source>
        <dbReference type="EMBL" id="SMO68602.1"/>
    </source>
</evidence>
<evidence type="ECO:0000256" key="2">
    <source>
        <dbReference type="ARBA" id="ARBA00023125"/>
    </source>
</evidence>